<dbReference type="SUPFAM" id="SSF47384">
    <property type="entry name" value="Homodimeric domain of signal transducing histidine kinase"/>
    <property type="match status" value="1"/>
</dbReference>
<evidence type="ECO:0000256" key="5">
    <source>
        <dbReference type="ARBA" id="ARBA00022777"/>
    </source>
</evidence>
<dbReference type="InterPro" id="IPR005467">
    <property type="entry name" value="His_kinase_dom"/>
</dbReference>
<evidence type="ECO:0000256" key="6">
    <source>
        <dbReference type="ARBA" id="ARBA00023012"/>
    </source>
</evidence>
<dbReference type="Pfam" id="PF00512">
    <property type="entry name" value="HisKA"/>
    <property type="match status" value="1"/>
</dbReference>
<dbReference type="InterPro" id="IPR003594">
    <property type="entry name" value="HATPase_dom"/>
</dbReference>
<evidence type="ECO:0000256" key="3">
    <source>
        <dbReference type="ARBA" id="ARBA00022553"/>
    </source>
</evidence>
<dbReference type="OrthoDB" id="9781147at2"/>
<dbReference type="Pfam" id="PF00989">
    <property type="entry name" value="PAS"/>
    <property type="match status" value="1"/>
</dbReference>
<keyword evidence="3" id="KW-0597">Phosphoprotein</keyword>
<feature type="domain" description="Histidine kinase" evidence="8">
    <location>
        <begin position="318"/>
        <end position="535"/>
    </location>
</feature>
<keyword evidence="11" id="KW-1185">Reference proteome</keyword>
<evidence type="ECO:0000313" key="11">
    <source>
        <dbReference type="Proteomes" id="UP000191931"/>
    </source>
</evidence>
<dbReference type="SMART" id="SM00388">
    <property type="entry name" value="HisKA"/>
    <property type="match status" value="1"/>
</dbReference>
<dbReference type="InterPro" id="IPR013767">
    <property type="entry name" value="PAS_fold"/>
</dbReference>
<dbReference type="InterPro" id="IPR035965">
    <property type="entry name" value="PAS-like_dom_sf"/>
</dbReference>
<dbReference type="InterPro" id="IPR004358">
    <property type="entry name" value="Sig_transdc_His_kin-like_C"/>
</dbReference>
<dbReference type="GO" id="GO:0006355">
    <property type="term" value="P:regulation of DNA-templated transcription"/>
    <property type="evidence" value="ECO:0007669"/>
    <property type="project" value="InterPro"/>
</dbReference>
<dbReference type="PROSITE" id="PS50112">
    <property type="entry name" value="PAS"/>
    <property type="match status" value="1"/>
</dbReference>
<dbReference type="CDD" id="cd00130">
    <property type="entry name" value="PAS"/>
    <property type="match status" value="1"/>
</dbReference>
<evidence type="ECO:0000259" key="8">
    <source>
        <dbReference type="PROSITE" id="PS50109"/>
    </source>
</evidence>
<organism evidence="10 11">
    <name type="scientific">Desulfamplus magnetovallimortis</name>
    <dbReference type="NCBI Taxonomy" id="1246637"/>
    <lineage>
        <taxon>Bacteria</taxon>
        <taxon>Pseudomonadati</taxon>
        <taxon>Thermodesulfobacteriota</taxon>
        <taxon>Desulfobacteria</taxon>
        <taxon>Desulfobacterales</taxon>
        <taxon>Desulfobacteraceae</taxon>
        <taxon>Desulfamplus</taxon>
    </lineage>
</organism>
<evidence type="ECO:0000313" key="10">
    <source>
        <dbReference type="EMBL" id="SLM28291.1"/>
    </source>
</evidence>
<dbReference type="InterPro" id="IPR003661">
    <property type="entry name" value="HisK_dim/P_dom"/>
</dbReference>
<dbReference type="STRING" id="1246637.MTBBW1_1300031"/>
<keyword evidence="4 10" id="KW-0808">Transferase</keyword>
<dbReference type="PANTHER" id="PTHR43711">
    <property type="entry name" value="TWO-COMPONENT HISTIDINE KINASE"/>
    <property type="match status" value="1"/>
</dbReference>
<dbReference type="Gene3D" id="3.30.565.10">
    <property type="entry name" value="Histidine kinase-like ATPase, C-terminal domain"/>
    <property type="match status" value="1"/>
</dbReference>
<accession>A0A1W1H737</accession>
<feature type="domain" description="PAS" evidence="9">
    <location>
        <begin position="183"/>
        <end position="253"/>
    </location>
</feature>
<dbReference type="SMART" id="SM00091">
    <property type="entry name" value="PAS"/>
    <property type="match status" value="1"/>
</dbReference>
<protein>
    <recommendedName>
        <fullName evidence="2">histidine kinase</fullName>
        <ecNumber evidence="2">2.7.13.3</ecNumber>
    </recommendedName>
</protein>
<dbReference type="InterPro" id="IPR036890">
    <property type="entry name" value="HATPase_C_sf"/>
</dbReference>
<dbReference type="RefSeq" id="WP_080804633.1">
    <property type="nucleotide sequence ID" value="NZ_LT828548.1"/>
</dbReference>
<dbReference type="NCBIfam" id="TIGR00229">
    <property type="entry name" value="sensory_box"/>
    <property type="match status" value="1"/>
</dbReference>
<evidence type="ECO:0000256" key="2">
    <source>
        <dbReference type="ARBA" id="ARBA00012438"/>
    </source>
</evidence>
<dbReference type="FunFam" id="1.10.287.130:FF:000001">
    <property type="entry name" value="Two-component sensor histidine kinase"/>
    <property type="match status" value="1"/>
</dbReference>
<dbReference type="CDD" id="cd00075">
    <property type="entry name" value="HATPase"/>
    <property type="match status" value="1"/>
</dbReference>
<dbReference type="Pfam" id="PF02518">
    <property type="entry name" value="HATPase_c"/>
    <property type="match status" value="1"/>
</dbReference>
<dbReference type="GO" id="GO:0000155">
    <property type="term" value="F:phosphorelay sensor kinase activity"/>
    <property type="evidence" value="ECO:0007669"/>
    <property type="project" value="InterPro"/>
</dbReference>
<dbReference type="SMART" id="SM00387">
    <property type="entry name" value="HATPase_c"/>
    <property type="match status" value="1"/>
</dbReference>
<evidence type="ECO:0000256" key="7">
    <source>
        <dbReference type="ARBA" id="ARBA00023136"/>
    </source>
</evidence>
<evidence type="ECO:0000256" key="1">
    <source>
        <dbReference type="ARBA" id="ARBA00000085"/>
    </source>
</evidence>
<dbReference type="Gene3D" id="3.30.450.40">
    <property type="match status" value="1"/>
</dbReference>
<dbReference type="PANTHER" id="PTHR43711:SF31">
    <property type="entry name" value="HISTIDINE KINASE"/>
    <property type="match status" value="1"/>
</dbReference>
<keyword evidence="5 10" id="KW-0418">Kinase</keyword>
<dbReference type="EC" id="2.7.13.3" evidence="2"/>
<evidence type="ECO:0000259" key="9">
    <source>
        <dbReference type="PROSITE" id="PS50112"/>
    </source>
</evidence>
<dbReference type="SUPFAM" id="SSF55874">
    <property type="entry name" value="ATPase domain of HSP90 chaperone/DNA topoisomerase II/histidine kinase"/>
    <property type="match status" value="1"/>
</dbReference>
<dbReference type="SUPFAM" id="SSF55781">
    <property type="entry name" value="GAF domain-like"/>
    <property type="match status" value="1"/>
</dbReference>
<dbReference type="InterPro" id="IPR003018">
    <property type="entry name" value="GAF"/>
</dbReference>
<keyword evidence="6" id="KW-0902">Two-component regulatory system</keyword>
<dbReference type="InterPro" id="IPR050736">
    <property type="entry name" value="Sensor_HK_Regulatory"/>
</dbReference>
<dbReference type="SUPFAM" id="SSF55785">
    <property type="entry name" value="PYP-like sensor domain (PAS domain)"/>
    <property type="match status" value="1"/>
</dbReference>
<name>A0A1W1H737_9BACT</name>
<dbReference type="FunFam" id="3.30.565.10:FF:000006">
    <property type="entry name" value="Sensor histidine kinase WalK"/>
    <property type="match status" value="1"/>
</dbReference>
<dbReference type="CDD" id="cd00082">
    <property type="entry name" value="HisKA"/>
    <property type="match status" value="1"/>
</dbReference>
<reference evidence="10 11" key="1">
    <citation type="submission" date="2017-03" db="EMBL/GenBank/DDBJ databases">
        <authorList>
            <person name="Afonso C.L."/>
            <person name="Miller P.J."/>
            <person name="Scott M.A."/>
            <person name="Spackman E."/>
            <person name="Goraichik I."/>
            <person name="Dimitrov K.M."/>
            <person name="Suarez D.L."/>
            <person name="Swayne D.E."/>
        </authorList>
    </citation>
    <scope>NUCLEOTIDE SEQUENCE [LARGE SCALE GENOMIC DNA]</scope>
    <source>
        <strain evidence="10">PRJEB14757</strain>
    </source>
</reference>
<dbReference type="InterPro" id="IPR000014">
    <property type="entry name" value="PAS"/>
</dbReference>
<dbReference type="PROSITE" id="PS50109">
    <property type="entry name" value="HIS_KIN"/>
    <property type="match status" value="1"/>
</dbReference>
<dbReference type="InterPro" id="IPR036097">
    <property type="entry name" value="HisK_dim/P_sf"/>
</dbReference>
<gene>
    <name evidence="10" type="ORF">MTBBW1_1300031</name>
</gene>
<evidence type="ECO:0000256" key="4">
    <source>
        <dbReference type="ARBA" id="ARBA00022679"/>
    </source>
</evidence>
<keyword evidence="7" id="KW-0472">Membrane</keyword>
<comment type="catalytic activity">
    <reaction evidence="1">
        <text>ATP + protein L-histidine = ADP + protein N-phospho-L-histidine.</text>
        <dbReference type="EC" id="2.7.13.3"/>
    </reaction>
</comment>
<dbReference type="AlphaFoldDB" id="A0A1W1H737"/>
<proteinExistence type="predicted"/>
<dbReference type="PRINTS" id="PR00344">
    <property type="entry name" value="BCTRLSENSOR"/>
</dbReference>
<dbReference type="Pfam" id="PF13492">
    <property type="entry name" value="GAF_3"/>
    <property type="match status" value="1"/>
</dbReference>
<sequence length="542" mass="61412">MSIKPLQTDIQFLRDTIYGLTEQIDLLTILQDISKGIVSGFDFEEIISKFLDIVKEIINYKYAALFIYNRNSREYTLLKARQGENVFFEEKNINRPDKEIIKWVFKEKRWISIPPSETGSPEHERHSILPLQGTQEQIGFLLIISDAGDSIFNKTNQTILSFIADQTAIAIENQNLYSRLDRSKKHIANIVESINSGIITIDMSDNITLVNKNATAMLAIQSADLTGKNYRTVLSRELVTIINNLKSRLLEDGFVLEKKFEHNPFRDFAIRLGITASLITDEKDETTGIIFIFRDMMASKEIQRLTQLDELKNEFVSNVSHELRTPLSIIKSYVEAILDQVEPDDHETQRDFLSVINEETDRLTLLVNDLLDISRIESGKFELTLTSVLLSDVIYSVTATMGKRDSRHKIITKIPSNLPVIYADRDKVTQVIINLLNNAIKFSPEGGTIEINVVPEKGKLWCHVSDQGIGIDQENLHHIFDKFFRVDNSDKYEIAGTGLGLPIVKHIMESHGGDITVKSESGKGSVFSIGFPCNAVDDENET</sequence>
<dbReference type="Gene3D" id="3.30.450.20">
    <property type="entry name" value="PAS domain"/>
    <property type="match status" value="1"/>
</dbReference>
<dbReference type="EMBL" id="FWEV01000036">
    <property type="protein sequence ID" value="SLM28291.1"/>
    <property type="molecule type" value="Genomic_DNA"/>
</dbReference>
<dbReference type="Gene3D" id="1.10.287.130">
    <property type="match status" value="1"/>
</dbReference>
<dbReference type="Proteomes" id="UP000191931">
    <property type="component" value="Unassembled WGS sequence"/>
</dbReference>
<dbReference type="InterPro" id="IPR029016">
    <property type="entry name" value="GAF-like_dom_sf"/>
</dbReference>